<protein>
    <submittedName>
        <fullName evidence="1">Uncharacterized protein</fullName>
    </submittedName>
</protein>
<keyword evidence="2" id="KW-1185">Reference proteome</keyword>
<dbReference type="Proteomes" id="UP000298030">
    <property type="component" value="Unassembled WGS sequence"/>
</dbReference>
<accession>A0A4Y7TFL6</accession>
<dbReference type="EMBL" id="QPFP01000014">
    <property type="protein sequence ID" value="TEB32728.1"/>
    <property type="molecule type" value="Genomic_DNA"/>
</dbReference>
<comment type="caution">
    <text evidence="1">The sequence shown here is derived from an EMBL/GenBank/DDBJ whole genome shotgun (WGS) entry which is preliminary data.</text>
</comment>
<sequence length="108" mass="11853">MPSNAIEEALSVFWAWGICSKIANLKGLEFPHGTAHQLRPLALAKWWNGDSELKVDRPYHPVSTHSGGLGLILLVKDSERGALSVRRCLAGPGDQQTAPPDFVRPRWG</sequence>
<proteinExistence type="predicted"/>
<evidence type="ECO:0000313" key="2">
    <source>
        <dbReference type="Proteomes" id="UP000298030"/>
    </source>
</evidence>
<reference evidence="1 2" key="1">
    <citation type="journal article" date="2019" name="Nat. Ecol. Evol.">
        <title>Megaphylogeny resolves global patterns of mushroom evolution.</title>
        <authorList>
            <person name="Varga T."/>
            <person name="Krizsan K."/>
            <person name="Foldi C."/>
            <person name="Dima B."/>
            <person name="Sanchez-Garcia M."/>
            <person name="Sanchez-Ramirez S."/>
            <person name="Szollosi G.J."/>
            <person name="Szarkandi J.G."/>
            <person name="Papp V."/>
            <person name="Albert L."/>
            <person name="Andreopoulos W."/>
            <person name="Angelini C."/>
            <person name="Antonin V."/>
            <person name="Barry K.W."/>
            <person name="Bougher N.L."/>
            <person name="Buchanan P."/>
            <person name="Buyck B."/>
            <person name="Bense V."/>
            <person name="Catcheside P."/>
            <person name="Chovatia M."/>
            <person name="Cooper J."/>
            <person name="Damon W."/>
            <person name="Desjardin D."/>
            <person name="Finy P."/>
            <person name="Geml J."/>
            <person name="Haridas S."/>
            <person name="Hughes K."/>
            <person name="Justo A."/>
            <person name="Karasinski D."/>
            <person name="Kautmanova I."/>
            <person name="Kiss B."/>
            <person name="Kocsube S."/>
            <person name="Kotiranta H."/>
            <person name="LaButti K.M."/>
            <person name="Lechner B.E."/>
            <person name="Liimatainen K."/>
            <person name="Lipzen A."/>
            <person name="Lukacs Z."/>
            <person name="Mihaltcheva S."/>
            <person name="Morgado L.N."/>
            <person name="Niskanen T."/>
            <person name="Noordeloos M.E."/>
            <person name="Ohm R.A."/>
            <person name="Ortiz-Santana B."/>
            <person name="Ovrebo C."/>
            <person name="Racz N."/>
            <person name="Riley R."/>
            <person name="Savchenko A."/>
            <person name="Shiryaev A."/>
            <person name="Soop K."/>
            <person name="Spirin V."/>
            <person name="Szebenyi C."/>
            <person name="Tomsovsky M."/>
            <person name="Tulloss R.E."/>
            <person name="Uehling J."/>
            <person name="Grigoriev I.V."/>
            <person name="Vagvolgyi C."/>
            <person name="Papp T."/>
            <person name="Martin F.M."/>
            <person name="Miettinen O."/>
            <person name="Hibbett D.S."/>
            <person name="Nagy L.G."/>
        </authorList>
    </citation>
    <scope>NUCLEOTIDE SEQUENCE [LARGE SCALE GENOMIC DNA]</scope>
    <source>
        <strain evidence="1 2">FP101781</strain>
    </source>
</reference>
<organism evidence="1 2">
    <name type="scientific">Coprinellus micaceus</name>
    <name type="common">Glistening ink-cap mushroom</name>
    <name type="synonym">Coprinus micaceus</name>
    <dbReference type="NCBI Taxonomy" id="71717"/>
    <lineage>
        <taxon>Eukaryota</taxon>
        <taxon>Fungi</taxon>
        <taxon>Dikarya</taxon>
        <taxon>Basidiomycota</taxon>
        <taxon>Agaricomycotina</taxon>
        <taxon>Agaricomycetes</taxon>
        <taxon>Agaricomycetidae</taxon>
        <taxon>Agaricales</taxon>
        <taxon>Agaricineae</taxon>
        <taxon>Psathyrellaceae</taxon>
        <taxon>Coprinellus</taxon>
    </lineage>
</organism>
<evidence type="ECO:0000313" key="1">
    <source>
        <dbReference type="EMBL" id="TEB32728.1"/>
    </source>
</evidence>
<name>A0A4Y7TFL6_COPMI</name>
<dbReference type="AlphaFoldDB" id="A0A4Y7TFL6"/>
<gene>
    <name evidence="1" type="ORF">FA13DRAFT_1708746</name>
</gene>